<keyword evidence="5" id="KW-0493">Microtubule</keyword>
<keyword evidence="3" id="KW-0963">Cytoplasm</keyword>
<dbReference type="PANTHER" id="PTHR19378:SF0">
    <property type="entry name" value="HAUS AUGMIN-LIKE COMPLEX SUBUNIT 3"/>
    <property type="match status" value="1"/>
</dbReference>
<evidence type="ECO:0000256" key="7">
    <source>
        <dbReference type="ARBA" id="ARBA00023054"/>
    </source>
</evidence>
<keyword evidence="9" id="KW-0131">Cell cycle</keyword>
<comment type="subcellular location">
    <subcellularLocation>
        <location evidence="1">Cytoplasm</location>
        <location evidence="1">Cytoskeleton</location>
        <location evidence="1">Spindle</location>
    </subcellularLocation>
</comment>
<evidence type="ECO:0000256" key="6">
    <source>
        <dbReference type="ARBA" id="ARBA00022776"/>
    </source>
</evidence>
<evidence type="ECO:0000256" key="3">
    <source>
        <dbReference type="ARBA" id="ARBA00022490"/>
    </source>
</evidence>
<dbReference type="EMBL" id="LJIJ01000666">
    <property type="protein sequence ID" value="ODM95484.1"/>
    <property type="molecule type" value="Genomic_DNA"/>
</dbReference>
<dbReference type="AlphaFoldDB" id="A0A1D2MRP1"/>
<feature type="domain" description="HAUS augmin-like complex subunit 3 N-terminal" evidence="11">
    <location>
        <begin position="81"/>
        <end position="231"/>
    </location>
</feature>
<dbReference type="Proteomes" id="UP000094527">
    <property type="component" value="Unassembled WGS sequence"/>
</dbReference>
<evidence type="ECO:0000256" key="5">
    <source>
        <dbReference type="ARBA" id="ARBA00022701"/>
    </source>
</evidence>
<name>A0A1D2MRP1_ORCCI</name>
<dbReference type="OrthoDB" id="2159690at2759"/>
<dbReference type="InterPro" id="IPR032733">
    <property type="entry name" value="HAUS3_N"/>
</dbReference>
<evidence type="ECO:0000256" key="9">
    <source>
        <dbReference type="ARBA" id="ARBA00023306"/>
    </source>
</evidence>
<dbReference type="GO" id="GO:0072686">
    <property type="term" value="C:mitotic spindle"/>
    <property type="evidence" value="ECO:0007669"/>
    <property type="project" value="TreeGrafter"/>
</dbReference>
<feature type="region of interest" description="Disordered" evidence="10">
    <location>
        <begin position="17"/>
        <end position="42"/>
    </location>
</feature>
<organism evidence="12 13">
    <name type="scientific">Orchesella cincta</name>
    <name type="common">Springtail</name>
    <name type="synonym">Podura cincta</name>
    <dbReference type="NCBI Taxonomy" id="48709"/>
    <lineage>
        <taxon>Eukaryota</taxon>
        <taxon>Metazoa</taxon>
        <taxon>Ecdysozoa</taxon>
        <taxon>Arthropoda</taxon>
        <taxon>Hexapoda</taxon>
        <taxon>Collembola</taxon>
        <taxon>Entomobryomorpha</taxon>
        <taxon>Entomobryoidea</taxon>
        <taxon>Orchesellidae</taxon>
        <taxon>Orchesellinae</taxon>
        <taxon>Orchesella</taxon>
    </lineage>
</organism>
<dbReference type="GO" id="GO:0070652">
    <property type="term" value="C:HAUS complex"/>
    <property type="evidence" value="ECO:0007669"/>
    <property type="project" value="InterPro"/>
</dbReference>
<evidence type="ECO:0000256" key="1">
    <source>
        <dbReference type="ARBA" id="ARBA00004186"/>
    </source>
</evidence>
<dbReference type="PANTHER" id="PTHR19378">
    <property type="entry name" value="GOLGIN- RELATED"/>
    <property type="match status" value="1"/>
</dbReference>
<dbReference type="GO" id="GO:0051225">
    <property type="term" value="P:spindle assembly"/>
    <property type="evidence" value="ECO:0007669"/>
    <property type="project" value="InterPro"/>
</dbReference>
<keyword evidence="8" id="KW-0206">Cytoskeleton</keyword>
<dbReference type="GO" id="GO:0051301">
    <property type="term" value="P:cell division"/>
    <property type="evidence" value="ECO:0007669"/>
    <property type="project" value="UniProtKB-KW"/>
</dbReference>
<sequence>MMSNTITTVMSRMAAKFEDAPTSTSSSMSTSTSSTDAAPSSGKVSKMKKFCTRGEEFYDFLKSLGYHQSSKYQKPEHFEYLFQDEKSASFVKMMMSTLKTKNCLLQEELERYEGLKKQGFVMYGANLEEAITRRRAINDMFSKQDYKKQALKETLEKELEAGTQHVEQLRVLETVFQKEVALIEAKQTKVTNVLGVVQRLLENSGKDVDIDLKLLNEKMEELDQNLQQMKNNLLPKSGPDNSGSENLCQIDARRLIEKEENLFGIIQEMTRKHGANLIIKEAGYGIEGDPLNAENIGKIFSQYEKEFHCLKHSLIYERVNQVQNEVTLAGRQGFSDKFQECCDKANQLAALDYDTRAKQQMQQRDNINNITSALQSENEHLLECVRASALQAINKQFSALTDIKARSKKKLLEFFTLVTDNLRAQKVRVTVIRNLIKSEGNLYSQLLNNIEENIKASSMHIKKLNSTHSKVVSELTDEGRLLSFLFKNMGIPQPSNILTSTSKVHNVAQKILSATDASYWNSMEDKNTQVRKSVRQLCKTHEVTKNLLAAVNDPLKNDPNIAEMEERVKSSKEELLNIQQTKATQVKERLKLRESNLERMKALLHSNNTSLNQTPARQLN</sequence>
<evidence type="ECO:0000313" key="12">
    <source>
        <dbReference type="EMBL" id="ODM95484.1"/>
    </source>
</evidence>
<evidence type="ECO:0000256" key="2">
    <source>
        <dbReference type="ARBA" id="ARBA00009645"/>
    </source>
</evidence>
<dbReference type="InterPro" id="IPR026206">
    <property type="entry name" value="HAUS3"/>
</dbReference>
<evidence type="ECO:0000313" key="13">
    <source>
        <dbReference type="Proteomes" id="UP000094527"/>
    </source>
</evidence>
<dbReference type="GO" id="GO:0031023">
    <property type="term" value="P:microtubule organizing center organization"/>
    <property type="evidence" value="ECO:0007669"/>
    <property type="project" value="TreeGrafter"/>
</dbReference>
<gene>
    <name evidence="12" type="ORF">Ocin01_11200</name>
</gene>
<keyword evidence="13" id="KW-1185">Reference proteome</keyword>
<dbReference type="Pfam" id="PF14932">
    <property type="entry name" value="HAUS-augmin3"/>
    <property type="match status" value="1"/>
</dbReference>
<evidence type="ECO:0000256" key="8">
    <source>
        <dbReference type="ARBA" id="ARBA00023212"/>
    </source>
</evidence>
<evidence type="ECO:0000256" key="4">
    <source>
        <dbReference type="ARBA" id="ARBA00022618"/>
    </source>
</evidence>
<dbReference type="GO" id="GO:0005874">
    <property type="term" value="C:microtubule"/>
    <property type="evidence" value="ECO:0007669"/>
    <property type="project" value="UniProtKB-KW"/>
</dbReference>
<keyword evidence="7" id="KW-0175">Coiled coil</keyword>
<evidence type="ECO:0000259" key="11">
    <source>
        <dbReference type="Pfam" id="PF14932"/>
    </source>
</evidence>
<accession>A0A1D2MRP1</accession>
<evidence type="ECO:0000256" key="10">
    <source>
        <dbReference type="SAM" id="MobiDB-lite"/>
    </source>
</evidence>
<feature type="compositionally biased region" description="Low complexity" evidence="10">
    <location>
        <begin position="20"/>
        <end position="41"/>
    </location>
</feature>
<keyword evidence="4" id="KW-0132">Cell division</keyword>
<reference evidence="12 13" key="1">
    <citation type="journal article" date="2016" name="Genome Biol. Evol.">
        <title>Gene Family Evolution Reflects Adaptation to Soil Environmental Stressors in the Genome of the Collembolan Orchesella cincta.</title>
        <authorList>
            <person name="Faddeeva-Vakhrusheva A."/>
            <person name="Derks M.F."/>
            <person name="Anvar S.Y."/>
            <person name="Agamennone V."/>
            <person name="Suring W."/>
            <person name="Smit S."/>
            <person name="van Straalen N.M."/>
            <person name="Roelofs D."/>
        </authorList>
    </citation>
    <scope>NUCLEOTIDE SEQUENCE [LARGE SCALE GENOMIC DNA]</scope>
    <source>
        <tissue evidence="12">Mixed pool</tissue>
    </source>
</reference>
<keyword evidence="6" id="KW-0498">Mitosis</keyword>
<proteinExistence type="inferred from homology"/>
<comment type="caution">
    <text evidence="12">The sequence shown here is derived from an EMBL/GenBank/DDBJ whole genome shotgun (WGS) entry which is preliminary data.</text>
</comment>
<comment type="similarity">
    <text evidence="2">Belongs to the HAUS3 family.</text>
</comment>
<protein>
    <submittedName>
        <fullName evidence="12">HAUS augmin-like complex subunit 3</fullName>
    </submittedName>
</protein>
<dbReference type="GO" id="GO:0005815">
    <property type="term" value="C:microtubule organizing center"/>
    <property type="evidence" value="ECO:0007669"/>
    <property type="project" value="TreeGrafter"/>
</dbReference>